<dbReference type="InterPro" id="IPR012341">
    <property type="entry name" value="6hp_glycosidase-like_sf"/>
</dbReference>
<dbReference type="Proteomes" id="UP001058974">
    <property type="component" value="Chromosome 5"/>
</dbReference>
<name>A0A9D4WNR4_PEA</name>
<dbReference type="InterPro" id="IPR018221">
    <property type="entry name" value="Glyco_hydro_9_His_AS"/>
</dbReference>
<evidence type="ECO:0000256" key="1">
    <source>
        <dbReference type="ARBA" id="ARBA00000966"/>
    </source>
</evidence>
<dbReference type="EC" id="3.2.1.4" evidence="9"/>
<dbReference type="EMBL" id="JAMSHJ010000005">
    <property type="protein sequence ID" value="KAI5405701.1"/>
    <property type="molecule type" value="Genomic_DNA"/>
</dbReference>
<comment type="similarity">
    <text evidence="2 8 9">Belongs to the glycosyl hydrolase 9 (cellulase E) family.</text>
</comment>
<dbReference type="InterPro" id="IPR001701">
    <property type="entry name" value="Glyco_hydro_9"/>
</dbReference>
<dbReference type="GO" id="GO:0030245">
    <property type="term" value="P:cellulose catabolic process"/>
    <property type="evidence" value="ECO:0007669"/>
    <property type="project" value="UniProtKB-KW"/>
</dbReference>
<protein>
    <recommendedName>
        <fullName evidence="9">Endoglucanase</fullName>
        <ecNumber evidence="9">3.2.1.4</ecNumber>
    </recommendedName>
</protein>
<keyword evidence="3 8" id="KW-0378">Hydrolase</keyword>
<evidence type="ECO:0000256" key="10">
    <source>
        <dbReference type="SAM" id="Phobius"/>
    </source>
</evidence>
<dbReference type="GO" id="GO:0008810">
    <property type="term" value="F:cellulase activity"/>
    <property type="evidence" value="ECO:0007669"/>
    <property type="project" value="UniProtKB-EC"/>
</dbReference>
<keyword evidence="5 8" id="KW-0119">Carbohydrate metabolism</keyword>
<dbReference type="InterPro" id="IPR008928">
    <property type="entry name" value="6-hairpin_glycosidase_sf"/>
</dbReference>
<feature type="active site" evidence="8">
    <location>
        <position position="510"/>
    </location>
</feature>
<sequence length="601" mass="67292">MPPPTESQKNPVRYMHTVSEAGRLLPSSSRWNSIALNFNLTPKSSISYDSIPSKYPKSVDCNLVITDKNHFHIFIFVTVAIFFAIIGLALLLHFLPQKHRHQDSSINLKLAINQALTFYDAQKSGNYPKNSSVKYRGDSGLQDGNSAKTNLIGGYYDSGNNIKFTFTTAYTMTMLSWTTMEYQTKFADIDELDHVRDIIRWGTDYLLKVFIISTESNLTLYSQVGSTISTNNEPNDINCWERPEDMSYGRPVSVCDGSATDLAGEVVAALSAASMVFKDDKDYSGKLVRAAESLYEVVTEEDPEKQGTYTNVDACGKQARMLYNSSSYKDELAWGATWLFLATKNIDYLANATEFFLSAKRDETNLDKGVFYWNNKLNAVAVLLAGIRYFRDPGFPYEDVLKLSSNSTHSLMCSYLFKKYMSRTPGGLILPKPDNGPLLQYATTASFLSKLYSDYIDHLKISGASCETDEFSVATLRDFASSQVNYILGQNPMKMSYLVGYGDKFPVQVHHRSASIPWDKRLYNCNDGKAWLNSKNPNPQVLLGAMVGGPDTNDNFIDQRSNQRFTEPTLASNAGLVAALIALQDPSNDSHDLKNSLWEWT</sequence>
<organism evidence="12 13">
    <name type="scientific">Pisum sativum</name>
    <name type="common">Garden pea</name>
    <name type="synonym">Lathyrus oleraceus</name>
    <dbReference type="NCBI Taxonomy" id="3888"/>
    <lineage>
        <taxon>Eukaryota</taxon>
        <taxon>Viridiplantae</taxon>
        <taxon>Streptophyta</taxon>
        <taxon>Embryophyta</taxon>
        <taxon>Tracheophyta</taxon>
        <taxon>Spermatophyta</taxon>
        <taxon>Magnoliopsida</taxon>
        <taxon>eudicotyledons</taxon>
        <taxon>Gunneridae</taxon>
        <taxon>Pentapetalae</taxon>
        <taxon>rosids</taxon>
        <taxon>fabids</taxon>
        <taxon>Fabales</taxon>
        <taxon>Fabaceae</taxon>
        <taxon>Papilionoideae</taxon>
        <taxon>50 kb inversion clade</taxon>
        <taxon>NPAAA clade</taxon>
        <taxon>Hologalegina</taxon>
        <taxon>IRL clade</taxon>
        <taxon>Fabeae</taxon>
        <taxon>Lathyrus</taxon>
    </lineage>
</organism>
<feature type="transmembrane region" description="Helical" evidence="10">
    <location>
        <begin position="73"/>
        <end position="95"/>
    </location>
</feature>
<dbReference type="Pfam" id="PF00759">
    <property type="entry name" value="Glyco_hydro_9"/>
    <property type="match status" value="1"/>
</dbReference>
<dbReference type="Gene3D" id="1.50.10.10">
    <property type="match status" value="1"/>
</dbReference>
<keyword evidence="10" id="KW-1133">Transmembrane helix</keyword>
<evidence type="ECO:0000313" key="13">
    <source>
        <dbReference type="Proteomes" id="UP001058974"/>
    </source>
</evidence>
<dbReference type="PROSITE" id="PS00592">
    <property type="entry name" value="GH9_2"/>
    <property type="match status" value="1"/>
</dbReference>
<evidence type="ECO:0000259" key="11">
    <source>
        <dbReference type="Pfam" id="PF00759"/>
    </source>
</evidence>
<dbReference type="OrthoDB" id="10257085at2759"/>
<keyword evidence="13" id="KW-1185">Reference proteome</keyword>
<keyword evidence="7 8" id="KW-0624">Polysaccharide degradation</keyword>
<keyword evidence="10" id="KW-0812">Transmembrane</keyword>
<proteinExistence type="inferred from homology"/>
<dbReference type="AlphaFoldDB" id="A0A9D4WNR4"/>
<dbReference type="SUPFAM" id="SSF48208">
    <property type="entry name" value="Six-hairpin glycosidases"/>
    <property type="match status" value="1"/>
</dbReference>
<comment type="catalytic activity">
    <reaction evidence="1 9">
        <text>Endohydrolysis of (1-&gt;4)-beta-D-glucosidic linkages in cellulose, lichenin and cereal beta-D-glucans.</text>
        <dbReference type="EC" id="3.2.1.4"/>
    </reaction>
</comment>
<evidence type="ECO:0000256" key="2">
    <source>
        <dbReference type="ARBA" id="ARBA00007072"/>
    </source>
</evidence>
<evidence type="ECO:0000256" key="9">
    <source>
        <dbReference type="RuleBase" id="RU361166"/>
    </source>
</evidence>
<keyword evidence="4 9" id="KW-0136">Cellulose degradation</keyword>
<accession>A0A9D4WNR4</accession>
<feature type="domain" description="Glycoside hydrolase family 9" evidence="11">
    <location>
        <begin position="111"/>
        <end position="580"/>
    </location>
</feature>
<keyword evidence="10" id="KW-0472">Membrane</keyword>
<evidence type="ECO:0000256" key="4">
    <source>
        <dbReference type="ARBA" id="ARBA00023001"/>
    </source>
</evidence>
<evidence type="ECO:0000256" key="8">
    <source>
        <dbReference type="PROSITE-ProRule" id="PRU10059"/>
    </source>
</evidence>
<dbReference type="Gramene" id="Psat05G0246000-T1">
    <property type="protein sequence ID" value="KAI5405701.1"/>
    <property type="gene ID" value="KIW84_052460"/>
</dbReference>
<gene>
    <name evidence="12" type="ORF">KIW84_052460</name>
</gene>
<comment type="caution">
    <text evidence="12">The sequence shown here is derived from an EMBL/GenBank/DDBJ whole genome shotgun (WGS) entry which is preliminary data.</text>
</comment>
<dbReference type="Gramene" id="Psat5g080240.1">
    <property type="protein sequence ID" value="Psat5g080240.1.cds"/>
    <property type="gene ID" value="Psat5g080240"/>
</dbReference>
<reference evidence="12 13" key="1">
    <citation type="journal article" date="2022" name="Nat. Genet.">
        <title>Improved pea reference genome and pan-genome highlight genomic features and evolutionary characteristics.</title>
        <authorList>
            <person name="Yang T."/>
            <person name="Liu R."/>
            <person name="Luo Y."/>
            <person name="Hu S."/>
            <person name="Wang D."/>
            <person name="Wang C."/>
            <person name="Pandey M.K."/>
            <person name="Ge S."/>
            <person name="Xu Q."/>
            <person name="Li N."/>
            <person name="Li G."/>
            <person name="Huang Y."/>
            <person name="Saxena R.K."/>
            <person name="Ji Y."/>
            <person name="Li M."/>
            <person name="Yan X."/>
            <person name="He Y."/>
            <person name="Liu Y."/>
            <person name="Wang X."/>
            <person name="Xiang C."/>
            <person name="Varshney R.K."/>
            <person name="Ding H."/>
            <person name="Gao S."/>
            <person name="Zong X."/>
        </authorList>
    </citation>
    <scope>NUCLEOTIDE SEQUENCE [LARGE SCALE GENOMIC DNA]</scope>
    <source>
        <strain evidence="12 13">cv. Zhongwan 6</strain>
    </source>
</reference>
<evidence type="ECO:0000256" key="5">
    <source>
        <dbReference type="ARBA" id="ARBA00023277"/>
    </source>
</evidence>
<keyword evidence="6 8" id="KW-0326">Glycosidase</keyword>
<evidence type="ECO:0000256" key="6">
    <source>
        <dbReference type="ARBA" id="ARBA00023295"/>
    </source>
</evidence>
<evidence type="ECO:0000313" key="12">
    <source>
        <dbReference type="EMBL" id="KAI5405701.1"/>
    </source>
</evidence>
<evidence type="ECO:0000256" key="7">
    <source>
        <dbReference type="ARBA" id="ARBA00023326"/>
    </source>
</evidence>
<evidence type="ECO:0000256" key="3">
    <source>
        <dbReference type="ARBA" id="ARBA00022801"/>
    </source>
</evidence>
<dbReference type="PANTHER" id="PTHR22298">
    <property type="entry name" value="ENDO-1,4-BETA-GLUCANASE"/>
    <property type="match status" value="1"/>
</dbReference>